<protein>
    <recommendedName>
        <fullName evidence="1">GH15-like domain-containing protein</fullName>
    </recommendedName>
</protein>
<evidence type="ECO:0000313" key="3">
    <source>
        <dbReference type="Proteomes" id="UP001139263"/>
    </source>
</evidence>
<dbReference type="PANTHER" id="PTHR31616:SF0">
    <property type="entry name" value="GLUCAN 1,4-ALPHA-GLUCOSIDASE"/>
    <property type="match status" value="1"/>
</dbReference>
<feature type="domain" description="GH15-like" evidence="1">
    <location>
        <begin position="14"/>
        <end position="183"/>
    </location>
</feature>
<evidence type="ECO:0000259" key="1">
    <source>
        <dbReference type="Pfam" id="PF00723"/>
    </source>
</evidence>
<dbReference type="InterPro" id="IPR011613">
    <property type="entry name" value="GH15-like"/>
</dbReference>
<keyword evidence="3" id="KW-1185">Reference proteome</keyword>
<dbReference type="GO" id="GO:0005975">
    <property type="term" value="P:carbohydrate metabolic process"/>
    <property type="evidence" value="ECO:0007669"/>
    <property type="project" value="InterPro"/>
</dbReference>
<dbReference type="PANTHER" id="PTHR31616">
    <property type="entry name" value="TREHALASE"/>
    <property type="match status" value="1"/>
</dbReference>
<name>A0A9X1V9K5_9BACL</name>
<accession>A0A9X1V9K5</accession>
<gene>
    <name evidence="2" type="ORF">MM817_02055</name>
</gene>
<dbReference type="InterPro" id="IPR008928">
    <property type="entry name" value="6-hairpin_glycosidase_sf"/>
</dbReference>
<dbReference type="SUPFAM" id="SSF48208">
    <property type="entry name" value="Six-hairpin glycosidases"/>
    <property type="match status" value="1"/>
</dbReference>
<dbReference type="Proteomes" id="UP001139263">
    <property type="component" value="Unassembled WGS sequence"/>
</dbReference>
<dbReference type="AlphaFoldDB" id="A0A9X1V9K5"/>
<dbReference type="EMBL" id="JALBUF010000006">
    <property type="protein sequence ID" value="MCI0183764.1"/>
    <property type="molecule type" value="Genomic_DNA"/>
</dbReference>
<proteinExistence type="predicted"/>
<dbReference type="Pfam" id="PF00723">
    <property type="entry name" value="Glyco_hydro_15"/>
    <property type="match status" value="1"/>
</dbReference>
<dbReference type="Gene3D" id="1.50.10.10">
    <property type="match status" value="2"/>
</dbReference>
<dbReference type="GO" id="GO:0004553">
    <property type="term" value="F:hydrolase activity, hydrolyzing O-glycosyl compounds"/>
    <property type="evidence" value="ECO:0007669"/>
    <property type="project" value="TreeGrafter"/>
</dbReference>
<reference evidence="2" key="1">
    <citation type="submission" date="2022-03" db="EMBL/GenBank/DDBJ databases">
        <title>Draft Genome Sequence of Firmicute Strain S0AB, a Heterotrophic Iron/Sulfur-Oxidizing Extreme Acidophile.</title>
        <authorList>
            <person name="Vergara E."/>
            <person name="Pakostova E."/>
            <person name="Johnson D.B."/>
            <person name="Holmes D.S."/>
        </authorList>
    </citation>
    <scope>NUCLEOTIDE SEQUENCE</scope>
    <source>
        <strain evidence="2">S0AB</strain>
    </source>
</reference>
<dbReference type="RefSeq" id="WP_241714442.1">
    <property type="nucleotide sequence ID" value="NZ_JALBUF010000006.1"/>
</dbReference>
<comment type="caution">
    <text evidence="2">The sequence shown here is derived from an EMBL/GenBank/DDBJ whole genome shotgun (WGS) entry which is preliminary data.</text>
</comment>
<organism evidence="2 3">
    <name type="scientific">Sulfoacidibacillus ferrooxidans</name>
    <dbReference type="NCBI Taxonomy" id="2005001"/>
    <lineage>
        <taxon>Bacteria</taxon>
        <taxon>Bacillati</taxon>
        <taxon>Bacillota</taxon>
        <taxon>Bacilli</taxon>
        <taxon>Bacillales</taxon>
        <taxon>Alicyclobacillaceae</taxon>
        <taxon>Sulfoacidibacillus</taxon>
    </lineage>
</organism>
<sequence length="336" mass="38775">MEEEALQVLEALVQPNGLYVASSTPDYRYVWIRDTCYVAFAYLQKKDGHYEQIYSTLLDLFKKYKWKIEYHAEKRPEATFEYIHPRYDPDRLEELHEPWGNAQNDAIGLFLFGIGEGLRVGKTMFRDESDREIVQLLAKYLVNLEFWQDADNGMWEEYAELHASSIGACVAGLMAISPYVLVDQTAVRYGMHALIDLLPRESATKECDLAQLSLIYPYQLLPMELSREIVAQVENQLLRQKGVIRYKGDQYFAEEGSEAQWGFGLPWLGLCYLIVGDVEKAHSYLLWTESIMPKPGILPELYLGQSGSPNQHTPLAWAEAMYVLLHEQVSEWRNKV</sequence>
<evidence type="ECO:0000313" key="2">
    <source>
        <dbReference type="EMBL" id="MCI0183764.1"/>
    </source>
</evidence>
<dbReference type="InterPro" id="IPR012341">
    <property type="entry name" value="6hp_glycosidase-like_sf"/>
</dbReference>